<keyword evidence="2 4" id="KW-0238">DNA-binding</keyword>
<organism evidence="7 8">
    <name type="scientific">Paenibacillus lutrae</name>
    <dbReference type="NCBI Taxonomy" id="2078573"/>
    <lineage>
        <taxon>Bacteria</taxon>
        <taxon>Bacillati</taxon>
        <taxon>Bacillota</taxon>
        <taxon>Bacilli</taxon>
        <taxon>Bacillales</taxon>
        <taxon>Paenibacillaceae</taxon>
        <taxon>Paenibacillus</taxon>
    </lineage>
</organism>
<dbReference type="InterPro" id="IPR010998">
    <property type="entry name" value="Integrase_recombinase_N"/>
</dbReference>
<dbReference type="InterPro" id="IPR050090">
    <property type="entry name" value="Tyrosine_recombinase_XerCD"/>
</dbReference>
<evidence type="ECO:0000259" key="6">
    <source>
        <dbReference type="PROSITE" id="PS51900"/>
    </source>
</evidence>
<dbReference type="PANTHER" id="PTHR30349:SF41">
    <property type="entry name" value="INTEGRASE_RECOMBINASE PROTEIN MJ0367-RELATED"/>
    <property type="match status" value="1"/>
</dbReference>
<dbReference type="Gene3D" id="1.10.150.130">
    <property type="match status" value="1"/>
</dbReference>
<dbReference type="PROSITE" id="PS51898">
    <property type="entry name" value="TYR_RECOMBINASE"/>
    <property type="match status" value="1"/>
</dbReference>
<evidence type="ECO:0000313" key="7">
    <source>
        <dbReference type="EMBL" id="MVP02110.1"/>
    </source>
</evidence>
<name>A0A7X3K1H2_9BACL</name>
<dbReference type="InterPro" id="IPR002104">
    <property type="entry name" value="Integrase_catalytic"/>
</dbReference>
<reference evidence="7 8" key="1">
    <citation type="journal article" date="2019" name="Microorganisms">
        <title>Paenibacillus lutrae sp. nov., A Chitinolytic Species Isolated from A River Otter in Castril Natural Park, Granada, Spain.</title>
        <authorList>
            <person name="Rodriguez M."/>
            <person name="Reina J.C."/>
            <person name="Bejar V."/>
            <person name="Llamas I."/>
        </authorList>
    </citation>
    <scope>NUCLEOTIDE SEQUENCE [LARGE SCALE GENOMIC DNA]</scope>
    <source>
        <strain evidence="7 8">N10</strain>
    </source>
</reference>
<dbReference type="AlphaFoldDB" id="A0A7X3K1H2"/>
<keyword evidence="3" id="KW-0233">DNA recombination</keyword>
<dbReference type="SUPFAM" id="SSF56349">
    <property type="entry name" value="DNA breaking-rejoining enzymes"/>
    <property type="match status" value="1"/>
</dbReference>
<proteinExistence type="inferred from homology"/>
<protein>
    <submittedName>
        <fullName evidence="7">Tyrosine-type recombinase/integrase</fullName>
    </submittedName>
</protein>
<dbReference type="OrthoDB" id="184666at2"/>
<evidence type="ECO:0000256" key="3">
    <source>
        <dbReference type="ARBA" id="ARBA00023172"/>
    </source>
</evidence>
<dbReference type="PANTHER" id="PTHR30349">
    <property type="entry name" value="PHAGE INTEGRASE-RELATED"/>
    <property type="match status" value="1"/>
</dbReference>
<evidence type="ECO:0000256" key="2">
    <source>
        <dbReference type="ARBA" id="ARBA00023125"/>
    </source>
</evidence>
<evidence type="ECO:0000256" key="1">
    <source>
        <dbReference type="ARBA" id="ARBA00008857"/>
    </source>
</evidence>
<evidence type="ECO:0000313" key="8">
    <source>
        <dbReference type="Proteomes" id="UP000490800"/>
    </source>
</evidence>
<dbReference type="Gene3D" id="1.10.443.10">
    <property type="entry name" value="Intergrase catalytic core"/>
    <property type="match status" value="1"/>
</dbReference>
<feature type="domain" description="Tyr recombinase" evidence="5">
    <location>
        <begin position="128"/>
        <end position="357"/>
    </location>
</feature>
<gene>
    <name evidence="7" type="ORF">EDM21_21760</name>
</gene>
<sequence length="359" mass="41767">MQMRTTRNVVSLSEDDHLGLWLPAYIDRVYEDSQDPKKIERCLNRFYHFYIERYGHDKVTGIVKRDIQDWLNFLYKPEKNGGAGYAASYVNNHHSALNGFIKWLRAAAPHLMPKDPMKGIREIMLPAPEPRTLTPQQILSLKNICDRLERFHAKTDRRRTTKTIELKKYARPIRDRAIVYVFLSTGLRREELVMLDIDQVIPNEPELLRQARSARIVKIRGKGKTEGTEYLSAEARNALADYLQHERERDAAKGETTALFLSASGRPKRHENGRLHPRTINKILEQIGQWHDSETQDTSRHISPLRPHDLRHTFANELAKKPGVTEQDLERLLRHRSKRYISTYTNPPAERTAGLIEDL</sequence>
<comment type="similarity">
    <text evidence="1">Belongs to the 'phage' integrase family.</text>
</comment>
<dbReference type="InterPro" id="IPR044068">
    <property type="entry name" value="CB"/>
</dbReference>
<dbReference type="InterPro" id="IPR011010">
    <property type="entry name" value="DNA_brk_join_enz"/>
</dbReference>
<accession>A0A7X3K1H2</accession>
<dbReference type="GO" id="GO:0006310">
    <property type="term" value="P:DNA recombination"/>
    <property type="evidence" value="ECO:0007669"/>
    <property type="project" value="UniProtKB-KW"/>
</dbReference>
<comment type="caution">
    <text evidence="7">The sequence shown here is derived from an EMBL/GenBank/DDBJ whole genome shotgun (WGS) entry which is preliminary data.</text>
</comment>
<dbReference type="GO" id="GO:0003677">
    <property type="term" value="F:DNA binding"/>
    <property type="evidence" value="ECO:0007669"/>
    <property type="project" value="UniProtKB-UniRule"/>
</dbReference>
<dbReference type="Pfam" id="PF00589">
    <property type="entry name" value="Phage_integrase"/>
    <property type="match status" value="1"/>
</dbReference>
<dbReference type="EMBL" id="RHLK01000018">
    <property type="protein sequence ID" value="MVP02110.1"/>
    <property type="molecule type" value="Genomic_DNA"/>
</dbReference>
<dbReference type="Proteomes" id="UP000490800">
    <property type="component" value="Unassembled WGS sequence"/>
</dbReference>
<feature type="domain" description="Core-binding (CB)" evidence="6">
    <location>
        <begin position="12"/>
        <end position="105"/>
    </location>
</feature>
<evidence type="ECO:0000256" key="4">
    <source>
        <dbReference type="PROSITE-ProRule" id="PRU01248"/>
    </source>
</evidence>
<dbReference type="PROSITE" id="PS51900">
    <property type="entry name" value="CB"/>
    <property type="match status" value="1"/>
</dbReference>
<keyword evidence="8" id="KW-1185">Reference proteome</keyword>
<evidence type="ECO:0000259" key="5">
    <source>
        <dbReference type="PROSITE" id="PS51898"/>
    </source>
</evidence>
<dbReference type="GO" id="GO:0015074">
    <property type="term" value="P:DNA integration"/>
    <property type="evidence" value="ECO:0007669"/>
    <property type="project" value="InterPro"/>
</dbReference>
<dbReference type="InterPro" id="IPR013762">
    <property type="entry name" value="Integrase-like_cat_sf"/>
</dbReference>